<dbReference type="RefSeq" id="XP_020042477.2">
    <property type="nucleotide sequence ID" value="XM_020186888.2"/>
</dbReference>
<dbReference type="CTD" id="85379"/>
<evidence type="ECO:0000313" key="2">
    <source>
        <dbReference type="RefSeq" id="XP_020042477.2"/>
    </source>
</evidence>
<accession>A0A8B7WFT6</accession>
<dbReference type="InterPro" id="IPR040006">
    <property type="entry name" value="TNKS1BP1-like"/>
</dbReference>
<dbReference type="SMART" id="SM01319">
    <property type="entry name" value="Tankyrase_bdg_C"/>
    <property type="match status" value="1"/>
</dbReference>
<dbReference type="PANTHER" id="PTHR22042">
    <property type="entry name" value="TANKYRASE 1 BINDING PROTEIN"/>
    <property type="match status" value="1"/>
</dbReference>
<dbReference type="KEGG" id="ccan:109701380"/>
<dbReference type="PANTHER" id="PTHR22042:SF3">
    <property type="entry name" value="RIKEN CDNA 2900026A02 GENE"/>
    <property type="match status" value="1"/>
</dbReference>
<proteinExistence type="predicted"/>
<reference evidence="2" key="1">
    <citation type="submission" date="2025-08" db="UniProtKB">
        <authorList>
            <consortium name="RefSeq"/>
        </authorList>
    </citation>
    <scope>IDENTIFICATION</scope>
</reference>
<dbReference type="OrthoDB" id="9950932at2759"/>
<dbReference type="Pfam" id="PF15327">
    <property type="entry name" value="Tankyrase_bdg_C"/>
    <property type="match status" value="1"/>
</dbReference>
<gene>
    <name evidence="2" type="primary">Kiaa1671</name>
</gene>
<evidence type="ECO:0000313" key="1">
    <source>
        <dbReference type="Proteomes" id="UP001732720"/>
    </source>
</evidence>
<keyword evidence="1" id="KW-1185">Reference proteome</keyword>
<dbReference type="InterPro" id="IPR032764">
    <property type="entry name" value="Tankyrase-bd_C"/>
</dbReference>
<name>A0A8B7WFT6_CASCN</name>
<sequence>MVTRVEVGSIASLTVVPGLGDISKEETLKRTYFCQTSDTSGTPLARVREGKSVLRSSATSFPLPRLAPKPFSKGPAPDGRGLNLSVQPRPDRGASAGIFHLVATENLEDRMPSLVGQEAGGDEAARNGPRGAGKVMDLWPSPSPVTLFETNKASPTLGTGASQRMWETNAGVSQEPPSSCRPEVAPKPTLPSRKPPGTLPRPASLCQDTRSTALPDEAGQGRPLPKACSMEDTAGHAPLEPRPRTKRRPVSAIFTEALQPLRPGADREAVGEKVAPEKTWVRKPRPLSMDLTAKFETREALMRKGAEEGTRAQLQGPQETDLEPRVDGANAVQAEALPQDPDSDFLQVARKIHEQKDQGAETARLVPREDRGPQEERVRPDPKPEKVPEAPLSRPGRGLGPVEVKSGGADQGPSEGAQWTSRGSVKKRLSLFEEESFLASALGSEPSAAASEAPVAVPELEKAGVSVQARIKGWAANSTEGKPEIRRGTLQARPLSADLTKLFSSSAPSSEVRHEKCATQSSELPSEQREKHGSFSPAPRSPWKPGVPQRTSGQTENKGGSGQDPSGRRGESSVPSQVSPEDDGSFQTVWATVFEHHVERHTVASQSGLAPAPREVTNVSEPRVRPEKGAWSELDQPEVTSPKRESARWPESPELGKMGQASLRQRPAPVMERQASAQIPSLDLPVTHTDGAPSSRRVEPRYDVLHTSGERAHSEAITTALEDTAVTLHSGRSQLSLQDRQPSQEAFPVKHSPKAHVGSVQRASLIWGARGQEASGPKPSYREPKDTLGDNRLSTRGMGGAVVNWHKPTAGVCEDPCPKTTSSRAISEAKHQGPIRIGDRPGGHTDGGPARSGPSSRPEVEPHDSRARVWPDTLSVHKGTLVAASEGDPSPSQVPEPEARMRKAGSADVRVDRWRRRTLPHDTKFSLLAPENSGKAEQRQTDTFTHTAAALEKPPVSPCGAGTQEVTSGALQDRACPRGKPRSPAEPKATFFALTYQIPDRQKTKSTVKSGPERLPERSGNAVPPPSPPAFPQAPTGSGHWAQGDEGRRADRASQSPMAVGCPSSSGHRAARVGTLYTPWGTSDGAGFQSDQKDSGVRMSSVSATQSSLVLRSRPSLPVRRRTEVISETFPGKMRDGYRCSVLDIDALMAQYKDQSASAPGEAQEQDSPTTEPSGSPWERSGRLVGAEWGRRSPRGAPKAEGLWKRASVAGPACSGTPGSGPWPAESAGVSATPKFSPPPWKPSHLAPAESDLRDSSVPAGPRKKVSGAAEEEHKAFVCKGQDFLAKAKPSGREDPSNGARVSPADQTTGTPRKPIAQTEDGAALRGDPHRDCGRSALDIRRPCSDKGAPARVHEGLAVLQGVKQRKLAQQEGRSSLPKDTSEASVGPCRWEPRTPDRHGVSLGDLKQDNGSQDNEQPLRPASPVTAGPQRSQSFCKDKKEGLIVDQLKQCFSRRAPESKDTDSLVQDTDGHYGTWAEQCPSGDSLAPESPSPDSAALPWKQPPSRRPSSPSSATEVTSGDTHGGALDPRSTGHDHSSSEPESTDGTEGTSPPDAHPRRGDDFAFIDQTSVLDSSALKTRVQLRKRSHRRAPISHALRRSRGPLEEEVDSAWMFKDSTEEKLSRREESDEEEKPSRAEKTPASHPQRVPVFPGMDPAVLKAQLHKRPEVDSPGETPSWTPQSKSPKSPFQPGVLGSRALPSGLEKDERSDDPLSPQWLRELKSRKRQSLYENQA</sequence>
<dbReference type="Proteomes" id="UP001732720">
    <property type="component" value="Chromosome 18"/>
</dbReference>
<protein>
    <submittedName>
        <fullName evidence="2">Uncharacterized protein KIAA1671 homolog isoform X1</fullName>
    </submittedName>
</protein>
<organism evidence="2">
    <name type="scientific">Castor canadensis</name>
    <name type="common">American beaver</name>
    <dbReference type="NCBI Taxonomy" id="51338"/>
    <lineage>
        <taxon>Eukaryota</taxon>
        <taxon>Metazoa</taxon>
        <taxon>Chordata</taxon>
        <taxon>Craniata</taxon>
        <taxon>Vertebrata</taxon>
        <taxon>Euteleostomi</taxon>
        <taxon>Mammalia</taxon>
        <taxon>Eutheria</taxon>
        <taxon>Euarchontoglires</taxon>
        <taxon>Glires</taxon>
        <taxon>Rodentia</taxon>
        <taxon>Castorimorpha</taxon>
        <taxon>Castoridae</taxon>
        <taxon>Castor</taxon>
    </lineage>
</organism>
<dbReference type="GeneID" id="109701380"/>